<reference evidence="1 2" key="1">
    <citation type="journal article" date="2019" name="Sci. Rep.">
        <title>Nanopore sequencing improves the draft genome of the human pathogenic amoeba Naegleria fowleri.</title>
        <authorList>
            <person name="Liechti N."/>
            <person name="Schurch N."/>
            <person name="Bruggmann R."/>
            <person name="Wittwer M."/>
        </authorList>
    </citation>
    <scope>NUCLEOTIDE SEQUENCE [LARGE SCALE GENOMIC DNA]</scope>
    <source>
        <strain evidence="1 2">ATCC 30894</strain>
    </source>
</reference>
<dbReference type="OMA" id="ENCISFR"/>
<dbReference type="RefSeq" id="XP_044558147.1">
    <property type="nucleotide sequence ID" value="XM_044711959.1"/>
</dbReference>
<evidence type="ECO:0008006" key="3">
    <source>
        <dbReference type="Google" id="ProtNLM"/>
    </source>
</evidence>
<dbReference type="EMBL" id="VFQX01000060">
    <property type="protein sequence ID" value="KAF0973434.1"/>
    <property type="molecule type" value="Genomic_DNA"/>
</dbReference>
<dbReference type="VEuPathDB" id="AmoebaDB:NF0055690"/>
<keyword evidence="2" id="KW-1185">Reference proteome</keyword>
<accession>A0A6A5BHC9</accession>
<comment type="caution">
    <text evidence="1">The sequence shown here is derived from an EMBL/GenBank/DDBJ whole genome shotgun (WGS) entry which is preliminary data.</text>
</comment>
<dbReference type="OrthoDB" id="10317718at2759"/>
<dbReference type="AlphaFoldDB" id="A0A6A5BHC9"/>
<dbReference type="GeneID" id="68115356"/>
<proteinExistence type="predicted"/>
<name>A0A6A5BHC9_NAEFO</name>
<dbReference type="SUPFAM" id="SSF81301">
    <property type="entry name" value="Nucleotidyltransferase"/>
    <property type="match status" value="1"/>
</dbReference>
<evidence type="ECO:0000313" key="2">
    <source>
        <dbReference type="Proteomes" id="UP000444721"/>
    </source>
</evidence>
<gene>
    <name evidence="1" type="ORF">FDP41_008138</name>
</gene>
<dbReference type="VEuPathDB" id="AmoebaDB:FDP41_008138"/>
<dbReference type="InterPro" id="IPR043519">
    <property type="entry name" value="NT_sf"/>
</dbReference>
<dbReference type="VEuPathDB" id="AmoebaDB:NfTy_091850"/>
<evidence type="ECO:0000313" key="1">
    <source>
        <dbReference type="EMBL" id="KAF0973434.1"/>
    </source>
</evidence>
<dbReference type="Proteomes" id="UP000444721">
    <property type="component" value="Unassembled WGS sequence"/>
</dbReference>
<sequence>MLSHTTPPQDSNFTLSASFVSQILKIPIKQMINLYVGGSRLYNCHSPNSDFDIFLIVKDETELPKVDHVNWCEMEPDDVILETMEKVHGSGVMIEKNLEFSRAENCISFRSNHVDVNIYKEKQFIHELENYIDCSIFEYASLSHYKPESDDSHEHATRERAVLLENKKYYIQKVQTSDQKSAFRRPFSRKSANSYVKCKKKICVEKDLRVGLKSLFHSLRIIMFAIQILKFGYVKNFEEANEYFEDIVTNRLNREVENYDELWNELDSKYKMIKKELEKEFHTLAPKIGIQKPQKLPKKK</sequence>
<organism evidence="1 2">
    <name type="scientific">Naegleria fowleri</name>
    <name type="common">Brain eating amoeba</name>
    <dbReference type="NCBI Taxonomy" id="5763"/>
    <lineage>
        <taxon>Eukaryota</taxon>
        <taxon>Discoba</taxon>
        <taxon>Heterolobosea</taxon>
        <taxon>Tetramitia</taxon>
        <taxon>Eutetramitia</taxon>
        <taxon>Vahlkampfiidae</taxon>
        <taxon>Naegleria</taxon>
    </lineage>
</organism>
<protein>
    <recommendedName>
        <fullName evidence="3">Polymerase nucleotidyl transferase domain-containing protein</fullName>
    </recommendedName>
</protein>